<sequence>MDPLHGLALFRIEEVLQGVGPTPIHYRIQVRQSIKYLRGPRPLSALPDQSGNKLGFQTVPDGDWNLGHIEISPGNRFTLVSTELMAFPDLMPSWHEVRIDLADLSGQIETTLDSTGQRILYPLQVGGHMPSWIFKTSKVTEKPVVALWNYDLEAKYSFALENESYIYSLLRGQTVAPTFLGHLTENNTRIVGYVLESVDARKANSADIEACREALQQLHDLGIVHGNIDRDCFLISQEDSRAQLQYFFDAAKTSDQAVKDAEMLKLEEVFRESS</sequence>
<evidence type="ECO:0000313" key="1">
    <source>
        <dbReference type="EMBL" id="KAH7305319.1"/>
    </source>
</evidence>
<dbReference type="AlphaFoldDB" id="A0A8K0SG02"/>
<dbReference type="Proteomes" id="UP000813444">
    <property type="component" value="Unassembled WGS sequence"/>
</dbReference>
<name>A0A8K0SG02_9HYPO</name>
<comment type="caution">
    <text evidence="1">The sequence shown here is derived from an EMBL/GenBank/DDBJ whole genome shotgun (WGS) entry which is preliminary data.</text>
</comment>
<keyword evidence="2" id="KW-1185">Reference proteome</keyword>
<dbReference type="OrthoDB" id="2687876at2759"/>
<evidence type="ECO:0008006" key="3">
    <source>
        <dbReference type="Google" id="ProtNLM"/>
    </source>
</evidence>
<gene>
    <name evidence="1" type="ORF">B0I35DRAFT_484069</name>
</gene>
<protein>
    <recommendedName>
        <fullName evidence="3">Aminoglycoside phosphotransferase domain-containing protein</fullName>
    </recommendedName>
</protein>
<accession>A0A8K0SG02</accession>
<reference evidence="1" key="1">
    <citation type="journal article" date="2021" name="Nat. Commun.">
        <title>Genetic determinants of endophytism in the Arabidopsis root mycobiome.</title>
        <authorList>
            <person name="Mesny F."/>
            <person name="Miyauchi S."/>
            <person name="Thiergart T."/>
            <person name="Pickel B."/>
            <person name="Atanasova L."/>
            <person name="Karlsson M."/>
            <person name="Huettel B."/>
            <person name="Barry K.W."/>
            <person name="Haridas S."/>
            <person name="Chen C."/>
            <person name="Bauer D."/>
            <person name="Andreopoulos W."/>
            <person name="Pangilinan J."/>
            <person name="LaButti K."/>
            <person name="Riley R."/>
            <person name="Lipzen A."/>
            <person name="Clum A."/>
            <person name="Drula E."/>
            <person name="Henrissat B."/>
            <person name="Kohler A."/>
            <person name="Grigoriev I.V."/>
            <person name="Martin F.M."/>
            <person name="Hacquard S."/>
        </authorList>
    </citation>
    <scope>NUCLEOTIDE SEQUENCE</scope>
    <source>
        <strain evidence="1">MPI-CAGE-CH-0235</strain>
    </source>
</reference>
<dbReference type="EMBL" id="JAGPNK010000019">
    <property type="protein sequence ID" value="KAH7305319.1"/>
    <property type="molecule type" value="Genomic_DNA"/>
</dbReference>
<organism evidence="1 2">
    <name type="scientific">Stachybotrys elegans</name>
    <dbReference type="NCBI Taxonomy" id="80388"/>
    <lineage>
        <taxon>Eukaryota</taxon>
        <taxon>Fungi</taxon>
        <taxon>Dikarya</taxon>
        <taxon>Ascomycota</taxon>
        <taxon>Pezizomycotina</taxon>
        <taxon>Sordariomycetes</taxon>
        <taxon>Hypocreomycetidae</taxon>
        <taxon>Hypocreales</taxon>
        <taxon>Stachybotryaceae</taxon>
        <taxon>Stachybotrys</taxon>
    </lineage>
</organism>
<proteinExistence type="predicted"/>
<evidence type="ECO:0000313" key="2">
    <source>
        <dbReference type="Proteomes" id="UP000813444"/>
    </source>
</evidence>